<dbReference type="InterPro" id="IPR001365">
    <property type="entry name" value="A_deaminase_dom"/>
</dbReference>
<gene>
    <name evidence="8" type="ORF">PENTCL1PPCAC_19044</name>
</gene>
<feature type="domain" description="Adenosine deaminase" evidence="7">
    <location>
        <begin position="1"/>
        <end position="90"/>
    </location>
</feature>
<evidence type="ECO:0000313" key="9">
    <source>
        <dbReference type="Proteomes" id="UP001432027"/>
    </source>
</evidence>
<keyword evidence="4" id="KW-0479">Metal-binding</keyword>
<dbReference type="GO" id="GO:0046103">
    <property type="term" value="P:inosine biosynthetic process"/>
    <property type="evidence" value="ECO:0007669"/>
    <property type="project" value="TreeGrafter"/>
</dbReference>
<evidence type="ECO:0000256" key="5">
    <source>
        <dbReference type="ARBA" id="ARBA00022801"/>
    </source>
</evidence>
<sequence length="91" mass="10057">KVELHLHLAGAIRFETLLELSKSKGIPLGNATTVPELKKLLVTYTPKNLAAVLAAFEIFLPVVTDDLDAIERISYELCEDQAKEGVIYFEA</sequence>
<organism evidence="8 9">
    <name type="scientific">Pristionchus entomophagus</name>
    <dbReference type="NCBI Taxonomy" id="358040"/>
    <lineage>
        <taxon>Eukaryota</taxon>
        <taxon>Metazoa</taxon>
        <taxon>Ecdysozoa</taxon>
        <taxon>Nematoda</taxon>
        <taxon>Chromadorea</taxon>
        <taxon>Rhabditida</taxon>
        <taxon>Rhabditina</taxon>
        <taxon>Diplogasteromorpha</taxon>
        <taxon>Diplogasteroidea</taxon>
        <taxon>Neodiplogasteridae</taxon>
        <taxon>Pristionchus</taxon>
    </lineage>
</organism>
<dbReference type="GO" id="GO:0009897">
    <property type="term" value="C:external side of plasma membrane"/>
    <property type="evidence" value="ECO:0007669"/>
    <property type="project" value="TreeGrafter"/>
</dbReference>
<dbReference type="PANTHER" id="PTHR11409:SF43">
    <property type="entry name" value="ADENOSINE DEAMINASE"/>
    <property type="match status" value="1"/>
</dbReference>
<protein>
    <recommendedName>
        <fullName evidence="3">adenosine deaminase</fullName>
        <ecNumber evidence="3">3.5.4.4</ecNumber>
    </recommendedName>
</protein>
<feature type="non-terminal residue" evidence="8">
    <location>
        <position position="91"/>
    </location>
</feature>
<evidence type="ECO:0000256" key="4">
    <source>
        <dbReference type="ARBA" id="ARBA00022723"/>
    </source>
</evidence>
<dbReference type="InterPro" id="IPR006330">
    <property type="entry name" value="Ado/ade_deaminase"/>
</dbReference>
<dbReference type="Proteomes" id="UP001432027">
    <property type="component" value="Unassembled WGS sequence"/>
</dbReference>
<dbReference type="PANTHER" id="PTHR11409">
    <property type="entry name" value="ADENOSINE DEAMINASE"/>
    <property type="match status" value="1"/>
</dbReference>
<comment type="caution">
    <text evidence="8">The sequence shown here is derived from an EMBL/GenBank/DDBJ whole genome shotgun (WGS) entry which is preliminary data.</text>
</comment>
<dbReference type="GO" id="GO:0005829">
    <property type="term" value="C:cytosol"/>
    <property type="evidence" value="ECO:0007669"/>
    <property type="project" value="TreeGrafter"/>
</dbReference>
<dbReference type="GO" id="GO:0006154">
    <property type="term" value="P:adenosine catabolic process"/>
    <property type="evidence" value="ECO:0007669"/>
    <property type="project" value="TreeGrafter"/>
</dbReference>
<dbReference type="GO" id="GO:0004000">
    <property type="term" value="F:adenosine deaminase activity"/>
    <property type="evidence" value="ECO:0007669"/>
    <property type="project" value="UniProtKB-ARBA"/>
</dbReference>
<evidence type="ECO:0000256" key="2">
    <source>
        <dbReference type="ARBA" id="ARBA00006676"/>
    </source>
</evidence>
<keyword evidence="5" id="KW-0378">Hydrolase</keyword>
<keyword evidence="9" id="KW-1185">Reference proteome</keyword>
<dbReference type="InterPro" id="IPR032466">
    <property type="entry name" value="Metal_Hydrolase"/>
</dbReference>
<comment type="cofactor">
    <cofactor evidence="1">
        <name>Zn(2+)</name>
        <dbReference type="ChEBI" id="CHEBI:29105"/>
    </cofactor>
</comment>
<dbReference type="EMBL" id="BTSX01000004">
    <property type="protein sequence ID" value="GMS96869.1"/>
    <property type="molecule type" value="Genomic_DNA"/>
</dbReference>
<keyword evidence="6" id="KW-0862">Zinc</keyword>
<name>A0AAV5TR02_9BILA</name>
<evidence type="ECO:0000256" key="3">
    <source>
        <dbReference type="ARBA" id="ARBA00012784"/>
    </source>
</evidence>
<dbReference type="EC" id="3.5.4.4" evidence="3"/>
<dbReference type="SUPFAM" id="SSF51556">
    <property type="entry name" value="Metallo-dependent hydrolases"/>
    <property type="match status" value="1"/>
</dbReference>
<accession>A0AAV5TR02</accession>
<evidence type="ECO:0000256" key="1">
    <source>
        <dbReference type="ARBA" id="ARBA00001947"/>
    </source>
</evidence>
<dbReference type="Gene3D" id="3.20.20.140">
    <property type="entry name" value="Metal-dependent hydrolases"/>
    <property type="match status" value="1"/>
</dbReference>
<dbReference type="Pfam" id="PF00962">
    <property type="entry name" value="A_deaminase"/>
    <property type="match status" value="1"/>
</dbReference>
<evidence type="ECO:0000313" key="8">
    <source>
        <dbReference type="EMBL" id="GMS96869.1"/>
    </source>
</evidence>
<feature type="non-terminal residue" evidence="8">
    <location>
        <position position="1"/>
    </location>
</feature>
<reference evidence="8" key="1">
    <citation type="submission" date="2023-10" db="EMBL/GenBank/DDBJ databases">
        <title>Genome assembly of Pristionchus species.</title>
        <authorList>
            <person name="Yoshida K."/>
            <person name="Sommer R.J."/>
        </authorList>
    </citation>
    <scope>NUCLEOTIDE SEQUENCE</scope>
    <source>
        <strain evidence="8">RS0144</strain>
    </source>
</reference>
<evidence type="ECO:0000259" key="7">
    <source>
        <dbReference type="Pfam" id="PF00962"/>
    </source>
</evidence>
<evidence type="ECO:0000256" key="6">
    <source>
        <dbReference type="ARBA" id="ARBA00022833"/>
    </source>
</evidence>
<proteinExistence type="inferred from homology"/>
<comment type="similarity">
    <text evidence="2">Belongs to the metallo-dependent hydrolases superfamily. Adenosine and AMP deaminases family.</text>
</comment>
<dbReference type="GO" id="GO:0046872">
    <property type="term" value="F:metal ion binding"/>
    <property type="evidence" value="ECO:0007669"/>
    <property type="project" value="UniProtKB-KW"/>
</dbReference>
<dbReference type="GO" id="GO:0043103">
    <property type="term" value="P:hypoxanthine salvage"/>
    <property type="evidence" value="ECO:0007669"/>
    <property type="project" value="TreeGrafter"/>
</dbReference>
<dbReference type="AlphaFoldDB" id="A0AAV5TR02"/>
<dbReference type="GO" id="GO:0060169">
    <property type="term" value="P:negative regulation of adenosine receptor signaling pathway"/>
    <property type="evidence" value="ECO:0007669"/>
    <property type="project" value="TreeGrafter"/>
</dbReference>